<feature type="domain" description="F-box" evidence="1">
    <location>
        <begin position="14"/>
        <end position="45"/>
    </location>
</feature>
<proteinExistence type="predicted"/>
<sequence length="294" mass="32918">MNVIELLRPSSDALDSRNWLSQSFVCRRWYAIITTMPSLWRHIYVTSCPEWLERCLSRCAGMLVDIYFTGRFSLQATIPTLEEHGPRVRSITYSAPRSSWASDISQLLSVPLSSLEKFDMRLETKSERLAIVDLPPESYAHLHFLCLRSCSAPLDCAAFTSLRTFKLIRSKWRITFNQLLDILASAGQLQELVLDDCLSELRDCPGGFPTTHPPRRSPATLSQLRTLQLTAVRSSLGAQIIAHIQVPNATRIVVRTHANHDVPQPSVRGLLPPNPTSFSPIFSTATSLSAGFPD</sequence>
<keyword evidence="3" id="KW-1185">Reference proteome</keyword>
<accession>A0A5C2RQR7</accession>
<gene>
    <name evidence="2" type="ORF">L227DRAFT_535328</name>
</gene>
<dbReference type="EMBL" id="ML122313">
    <property type="protein sequence ID" value="RPD53913.1"/>
    <property type="molecule type" value="Genomic_DNA"/>
</dbReference>
<dbReference type="AlphaFoldDB" id="A0A5C2RQR7"/>
<evidence type="ECO:0000313" key="2">
    <source>
        <dbReference type="EMBL" id="RPD53913.1"/>
    </source>
</evidence>
<protein>
    <recommendedName>
        <fullName evidence="1">F-box domain-containing protein</fullName>
    </recommendedName>
</protein>
<feature type="non-terminal residue" evidence="2">
    <location>
        <position position="294"/>
    </location>
</feature>
<dbReference type="Gene3D" id="1.20.1280.50">
    <property type="match status" value="1"/>
</dbReference>
<name>A0A5C2RQR7_9APHY</name>
<dbReference type="InterPro" id="IPR001810">
    <property type="entry name" value="F-box_dom"/>
</dbReference>
<dbReference type="OrthoDB" id="2752411at2759"/>
<dbReference type="InterPro" id="IPR036047">
    <property type="entry name" value="F-box-like_dom_sf"/>
</dbReference>
<evidence type="ECO:0000259" key="1">
    <source>
        <dbReference type="Pfam" id="PF12937"/>
    </source>
</evidence>
<dbReference type="STRING" id="1328759.A0A5C2RQR7"/>
<dbReference type="Proteomes" id="UP000313359">
    <property type="component" value="Unassembled WGS sequence"/>
</dbReference>
<dbReference type="SUPFAM" id="SSF81383">
    <property type="entry name" value="F-box domain"/>
    <property type="match status" value="1"/>
</dbReference>
<evidence type="ECO:0000313" key="3">
    <source>
        <dbReference type="Proteomes" id="UP000313359"/>
    </source>
</evidence>
<organism evidence="2 3">
    <name type="scientific">Lentinus tigrinus ALCF2SS1-6</name>
    <dbReference type="NCBI Taxonomy" id="1328759"/>
    <lineage>
        <taxon>Eukaryota</taxon>
        <taxon>Fungi</taxon>
        <taxon>Dikarya</taxon>
        <taxon>Basidiomycota</taxon>
        <taxon>Agaricomycotina</taxon>
        <taxon>Agaricomycetes</taxon>
        <taxon>Polyporales</taxon>
        <taxon>Polyporaceae</taxon>
        <taxon>Lentinus</taxon>
    </lineage>
</organism>
<dbReference type="Pfam" id="PF12937">
    <property type="entry name" value="F-box-like"/>
    <property type="match status" value="1"/>
</dbReference>
<reference evidence="2" key="1">
    <citation type="journal article" date="2018" name="Genome Biol. Evol.">
        <title>Genomics and development of Lentinus tigrinus, a white-rot wood-decaying mushroom with dimorphic fruiting bodies.</title>
        <authorList>
            <person name="Wu B."/>
            <person name="Xu Z."/>
            <person name="Knudson A."/>
            <person name="Carlson A."/>
            <person name="Chen N."/>
            <person name="Kovaka S."/>
            <person name="LaButti K."/>
            <person name="Lipzen A."/>
            <person name="Pennachio C."/>
            <person name="Riley R."/>
            <person name="Schakwitz W."/>
            <person name="Umezawa K."/>
            <person name="Ohm R.A."/>
            <person name="Grigoriev I.V."/>
            <person name="Nagy L.G."/>
            <person name="Gibbons J."/>
            <person name="Hibbett D."/>
        </authorList>
    </citation>
    <scope>NUCLEOTIDE SEQUENCE [LARGE SCALE GENOMIC DNA]</scope>
    <source>
        <strain evidence="2">ALCF2SS1-6</strain>
    </source>
</reference>